<evidence type="ECO:0000313" key="5">
    <source>
        <dbReference type="Proteomes" id="UP000256645"/>
    </source>
</evidence>
<reference evidence="4 5" key="1">
    <citation type="journal article" date="2018" name="IMA Fungus">
        <title>IMA Genome-F 9: Draft genome sequence of Annulohypoxylon stygium, Aspergillus mulundensis, Berkeleyomyces basicola (syn. Thielaviopsis basicola), Ceratocystis smalleyi, two Cercospora beticola strains, Coleophoma cylindrospora, Fusarium fracticaudum, Phialophora cf. hyalina, and Morchella septimelata.</title>
        <authorList>
            <person name="Wingfield B.D."/>
            <person name="Bills G.F."/>
            <person name="Dong Y."/>
            <person name="Huang W."/>
            <person name="Nel W.J."/>
            <person name="Swalarsk-Parry B.S."/>
            <person name="Vaghefi N."/>
            <person name="Wilken P.M."/>
            <person name="An Z."/>
            <person name="de Beer Z.W."/>
            <person name="De Vos L."/>
            <person name="Chen L."/>
            <person name="Duong T.A."/>
            <person name="Gao Y."/>
            <person name="Hammerbacher A."/>
            <person name="Kikkert J.R."/>
            <person name="Li Y."/>
            <person name="Li H."/>
            <person name="Li K."/>
            <person name="Li Q."/>
            <person name="Liu X."/>
            <person name="Ma X."/>
            <person name="Naidoo K."/>
            <person name="Pethybridge S.J."/>
            <person name="Sun J."/>
            <person name="Steenkamp E.T."/>
            <person name="van der Nest M.A."/>
            <person name="van Wyk S."/>
            <person name="Wingfield M.J."/>
            <person name="Xiong C."/>
            <person name="Yue Q."/>
            <person name="Zhang X."/>
        </authorList>
    </citation>
    <scope>NUCLEOTIDE SEQUENCE [LARGE SCALE GENOMIC DNA]</scope>
    <source>
        <strain evidence="4 5">BP6252</strain>
    </source>
</reference>
<gene>
    <name evidence="4" type="ORF">BP6252_04946</name>
</gene>
<evidence type="ECO:0000256" key="1">
    <source>
        <dbReference type="ARBA" id="ARBA00006484"/>
    </source>
</evidence>
<dbReference type="InterPro" id="IPR002347">
    <property type="entry name" value="SDR_fam"/>
</dbReference>
<dbReference type="Proteomes" id="UP000256645">
    <property type="component" value="Unassembled WGS sequence"/>
</dbReference>
<dbReference type="Pfam" id="PF13561">
    <property type="entry name" value="adh_short_C2"/>
    <property type="match status" value="1"/>
</dbReference>
<dbReference type="EMBL" id="PDLM01000004">
    <property type="protein sequence ID" value="RDW80308.1"/>
    <property type="molecule type" value="Genomic_DNA"/>
</dbReference>
<dbReference type="Gene3D" id="3.40.50.720">
    <property type="entry name" value="NAD(P)-binding Rossmann-like Domain"/>
    <property type="match status" value="1"/>
</dbReference>
<accession>A0A3D8S212</accession>
<dbReference type="STRING" id="1849047.A0A3D8S212"/>
<keyword evidence="5" id="KW-1185">Reference proteome</keyword>
<dbReference type="InterPro" id="IPR020904">
    <property type="entry name" value="Sc_DH/Rdtase_CS"/>
</dbReference>
<dbReference type="FunFam" id="3.40.50.720:FF:000084">
    <property type="entry name" value="Short-chain dehydrogenase reductase"/>
    <property type="match status" value="1"/>
</dbReference>
<sequence length="273" mass="27940">MASSLAGKVVAITGAASGIGRMTALILARHGVLLSLADVNEAALAKVADEIRQEQPATESTSNKVLTTVVDVRKQEDCNKWIAATVAHFGQPIAGAANLAGVFGRSIGRDIGSVRNITDEEFDWVMAVNTKGVLNCLRAELPSMQTGSQGRGGGSIVNASSGAGLVGVPYNAPYVSSKHAVSGITRTAAKEEGPTSGIRVNAIAPGLIATPMTTQIEEAVGTTELSGPGQGEPGVLKRRGDAEEVAELVIFLLSPQSSFVTGAIYSVDGGLVC</sequence>
<evidence type="ECO:0000313" key="4">
    <source>
        <dbReference type="EMBL" id="RDW80308.1"/>
    </source>
</evidence>
<evidence type="ECO:0000256" key="3">
    <source>
        <dbReference type="ARBA" id="ARBA00023002"/>
    </source>
</evidence>
<dbReference type="OrthoDB" id="1669814at2759"/>
<dbReference type="PRINTS" id="PR00081">
    <property type="entry name" value="GDHRDH"/>
</dbReference>
<name>A0A3D8S212_9HELO</name>
<organism evidence="4 5">
    <name type="scientific">Coleophoma cylindrospora</name>
    <dbReference type="NCBI Taxonomy" id="1849047"/>
    <lineage>
        <taxon>Eukaryota</taxon>
        <taxon>Fungi</taxon>
        <taxon>Dikarya</taxon>
        <taxon>Ascomycota</taxon>
        <taxon>Pezizomycotina</taxon>
        <taxon>Leotiomycetes</taxon>
        <taxon>Helotiales</taxon>
        <taxon>Dermateaceae</taxon>
        <taxon>Coleophoma</taxon>
    </lineage>
</organism>
<keyword evidence="2" id="KW-0521">NADP</keyword>
<dbReference type="CDD" id="cd05233">
    <property type="entry name" value="SDR_c"/>
    <property type="match status" value="1"/>
</dbReference>
<dbReference type="PANTHER" id="PTHR24321">
    <property type="entry name" value="DEHYDROGENASES, SHORT CHAIN"/>
    <property type="match status" value="1"/>
</dbReference>
<dbReference type="GO" id="GO:0009688">
    <property type="term" value="P:abscisic acid biosynthetic process"/>
    <property type="evidence" value="ECO:0007669"/>
    <property type="project" value="UniProtKB-ARBA"/>
</dbReference>
<dbReference type="InterPro" id="IPR036291">
    <property type="entry name" value="NAD(P)-bd_dom_sf"/>
</dbReference>
<evidence type="ECO:0000256" key="2">
    <source>
        <dbReference type="ARBA" id="ARBA00022857"/>
    </source>
</evidence>
<dbReference type="SUPFAM" id="SSF51735">
    <property type="entry name" value="NAD(P)-binding Rossmann-fold domains"/>
    <property type="match status" value="1"/>
</dbReference>
<dbReference type="AlphaFoldDB" id="A0A3D8S212"/>
<comment type="similarity">
    <text evidence="1">Belongs to the short-chain dehydrogenases/reductases (SDR) family.</text>
</comment>
<dbReference type="PROSITE" id="PS00061">
    <property type="entry name" value="ADH_SHORT"/>
    <property type="match status" value="1"/>
</dbReference>
<protein>
    <submittedName>
        <fullName evidence="4">NAD(P)-binding-containing protein</fullName>
    </submittedName>
</protein>
<keyword evidence="3" id="KW-0560">Oxidoreductase</keyword>
<dbReference type="GO" id="GO:0016491">
    <property type="term" value="F:oxidoreductase activity"/>
    <property type="evidence" value="ECO:0007669"/>
    <property type="project" value="UniProtKB-KW"/>
</dbReference>
<dbReference type="PANTHER" id="PTHR24321:SF8">
    <property type="entry name" value="ESTRADIOL 17-BETA-DEHYDROGENASE 8-RELATED"/>
    <property type="match status" value="1"/>
</dbReference>
<proteinExistence type="inferred from homology"/>
<comment type="caution">
    <text evidence="4">The sequence shown here is derived from an EMBL/GenBank/DDBJ whole genome shotgun (WGS) entry which is preliminary data.</text>
</comment>